<dbReference type="Proteomes" id="UP001627154">
    <property type="component" value="Unassembled WGS sequence"/>
</dbReference>
<dbReference type="Pfam" id="PF16061">
    <property type="entry name" value="DUF4803"/>
    <property type="match status" value="1"/>
</dbReference>
<keyword evidence="2" id="KW-0732">Signal</keyword>
<name>A0ABD2WJQ0_9HYME</name>
<proteinExistence type="predicted"/>
<evidence type="ECO:0000256" key="1">
    <source>
        <dbReference type="SAM" id="Coils"/>
    </source>
</evidence>
<keyword evidence="1" id="KW-0175">Coiled coil</keyword>
<dbReference type="PANTHER" id="PTHR47890:SF1">
    <property type="entry name" value="LD24308P"/>
    <property type="match status" value="1"/>
</dbReference>
<dbReference type="EMBL" id="JBJJXI010000098">
    <property type="protein sequence ID" value="KAL3393338.1"/>
    <property type="molecule type" value="Genomic_DNA"/>
</dbReference>
<accession>A0ABD2WJQ0</accession>
<gene>
    <name evidence="3" type="ORF">TKK_012213</name>
</gene>
<dbReference type="AlphaFoldDB" id="A0ABD2WJQ0"/>
<dbReference type="InterPro" id="IPR032062">
    <property type="entry name" value="DUF4803"/>
</dbReference>
<feature type="coiled-coil region" evidence="1">
    <location>
        <begin position="68"/>
        <end position="102"/>
    </location>
</feature>
<feature type="signal peptide" evidence="2">
    <location>
        <begin position="1"/>
        <end position="22"/>
    </location>
</feature>
<comment type="caution">
    <text evidence="3">The sequence shown here is derived from an EMBL/GenBank/DDBJ whole genome shotgun (WGS) entry which is preliminary data.</text>
</comment>
<evidence type="ECO:0000313" key="3">
    <source>
        <dbReference type="EMBL" id="KAL3393338.1"/>
    </source>
</evidence>
<feature type="chain" id="PRO_5044780085" evidence="2">
    <location>
        <begin position="23"/>
        <end position="279"/>
    </location>
</feature>
<protein>
    <submittedName>
        <fullName evidence="3">Uncharacterized protein</fullName>
    </submittedName>
</protein>
<evidence type="ECO:0000313" key="4">
    <source>
        <dbReference type="Proteomes" id="UP001627154"/>
    </source>
</evidence>
<reference evidence="3 4" key="1">
    <citation type="journal article" date="2024" name="bioRxiv">
        <title>A reference genome for Trichogramma kaykai: A tiny desert-dwelling parasitoid wasp with competing sex-ratio distorters.</title>
        <authorList>
            <person name="Culotta J."/>
            <person name="Lindsey A.R."/>
        </authorList>
    </citation>
    <scope>NUCLEOTIDE SEQUENCE [LARGE SCALE GENOMIC DNA]</scope>
    <source>
        <strain evidence="3 4">KSX58</strain>
    </source>
</reference>
<dbReference type="PANTHER" id="PTHR47890">
    <property type="entry name" value="LD24308P"/>
    <property type="match status" value="1"/>
</dbReference>
<sequence length="279" mass="31660">MNQILTTFSLFILSINVDNVATELKLSGVALSGLDVLTSLNDPIALFQSLSDFVSLIFSNGDTSQQDLSDIRNTLSDINNKLDDISEEIQGFREEVMNKLKELNIDLLLTSRLDEFFKLGEKLDFYYDRFKEVYDTKYSRALRNFIKSVRSLTEGVRAILTKMHNTLSNDRWTSSAFRQLTDNTFVSSLVCSRGRSQQLIILNLYEALCAAEIKGLTMDLFAIKAQMKNKEEMAWEINNLQVAFTERSKHAVSAAKKAMSKASLEFWNCTLSDPQEGKL</sequence>
<organism evidence="3 4">
    <name type="scientific">Trichogramma kaykai</name>
    <dbReference type="NCBI Taxonomy" id="54128"/>
    <lineage>
        <taxon>Eukaryota</taxon>
        <taxon>Metazoa</taxon>
        <taxon>Ecdysozoa</taxon>
        <taxon>Arthropoda</taxon>
        <taxon>Hexapoda</taxon>
        <taxon>Insecta</taxon>
        <taxon>Pterygota</taxon>
        <taxon>Neoptera</taxon>
        <taxon>Endopterygota</taxon>
        <taxon>Hymenoptera</taxon>
        <taxon>Apocrita</taxon>
        <taxon>Proctotrupomorpha</taxon>
        <taxon>Chalcidoidea</taxon>
        <taxon>Trichogrammatidae</taxon>
        <taxon>Trichogramma</taxon>
    </lineage>
</organism>
<keyword evidence="4" id="KW-1185">Reference proteome</keyword>
<evidence type="ECO:0000256" key="2">
    <source>
        <dbReference type="SAM" id="SignalP"/>
    </source>
</evidence>